<dbReference type="Pfam" id="PF02878">
    <property type="entry name" value="PGM_PMM_I"/>
    <property type="match status" value="1"/>
</dbReference>
<protein>
    <submittedName>
        <fullName evidence="12">Phospho-sugar mutase</fullName>
        <ecNumber evidence="12">5.4.2.-</ecNumber>
    </submittedName>
</protein>
<comment type="caution">
    <text evidence="12">The sequence shown here is derived from an EMBL/GenBank/DDBJ whole genome shotgun (WGS) entry which is preliminary data.</text>
</comment>
<name>A0ABT7V4P7_9ACTN</name>
<dbReference type="PANTHER" id="PTHR45745:SF1">
    <property type="entry name" value="PHOSPHOGLUCOMUTASE 2B-RELATED"/>
    <property type="match status" value="1"/>
</dbReference>
<reference evidence="12 13" key="1">
    <citation type="submission" date="2023-06" db="EMBL/GenBank/DDBJ databases">
        <title>Identification and characterization of horizontal gene transfer across gut microbiota members of farm animals based on homology search.</title>
        <authorList>
            <person name="Schwarzerova J."/>
            <person name="Nykrynova M."/>
            <person name="Jureckova K."/>
            <person name="Cejkova D."/>
            <person name="Rychlik I."/>
        </authorList>
    </citation>
    <scope>NUCLEOTIDE SEQUENCE [LARGE SCALE GENOMIC DNA]</scope>
    <source>
        <strain evidence="12 13">153_Feed</strain>
    </source>
</reference>
<reference evidence="13" key="2">
    <citation type="submission" date="2023-06" db="EMBL/GenBank/DDBJ databases">
        <title>Identification and characterization of horizontal gene transfer across gut microbiota members of farm animals based on homology search.</title>
        <authorList>
            <person name="Zeman M."/>
            <person name="Kubasova T."/>
            <person name="Jahodarova E."/>
            <person name="Nykrynova M."/>
            <person name="Rychlik I."/>
        </authorList>
    </citation>
    <scope>NUCLEOTIDE SEQUENCE [LARGE SCALE GENOMIC DNA]</scope>
    <source>
        <strain evidence="13">153_Feed</strain>
    </source>
</reference>
<keyword evidence="3" id="KW-0597">Phosphoprotein</keyword>
<dbReference type="InterPro" id="IPR005844">
    <property type="entry name" value="A-D-PHexomutase_a/b/a-I"/>
</dbReference>
<dbReference type="Pfam" id="PF02879">
    <property type="entry name" value="PGM_PMM_II"/>
    <property type="match status" value="1"/>
</dbReference>
<dbReference type="GO" id="GO:0016853">
    <property type="term" value="F:isomerase activity"/>
    <property type="evidence" value="ECO:0007669"/>
    <property type="project" value="UniProtKB-KW"/>
</dbReference>
<sequence>MSIKFGTGGVRGKLGEEAGRINEGAVARVTQGFANHLRERFAVPSVAICRDSRHCSDEFARRAAEVLAGNGIRALLFPRVEPTPALSFAVRELGCSAGVVITASHNPKEYNGYKVYGADGCQITVAAAAEIQDEINAVGPDSVQAVAYEEGVESGLIGLIPDDVLDRYCDAVLAQSTGADCSGLRVAYTPLNGTGLELVSRTLAGIGVTDLHVVPEQAEPNGDFPTCPKPNPEEPAALELGVALGQRVGADVLLATDPDADRVGVAVPHDGEWKLLTGNELGLLLLDFLATRAGAAGEDMSHKVVVTTIVSAPMADDLARVHGLELRRTLTGFKFCGEQIGILERQGRESDFLFGLEESYGYLAGTYVRDKDAVVSCVLACELAAYWKARGLDLWEAMRALYDRYGHWGNEQVSVAYEGEDGAERMAAVMDALRSEPLAELGGLAVERVIDYAPGAPMPVVNPLPGSPAQVLPPSNVLEWRLAGGSRVLVRPSGTEPKVKAYVFAKGETSEEAEGLLAKLVREVRGLLS</sequence>
<evidence type="ECO:0000259" key="9">
    <source>
        <dbReference type="Pfam" id="PF02878"/>
    </source>
</evidence>
<feature type="domain" description="Alpha-D-phosphohexomutase alpha/beta/alpha" evidence="11">
    <location>
        <begin position="278"/>
        <end position="405"/>
    </location>
</feature>
<feature type="domain" description="Alpha-D-phosphohexomutase alpha/beta/alpha" evidence="10">
    <location>
        <begin position="167"/>
        <end position="266"/>
    </location>
</feature>
<dbReference type="InterPro" id="IPR005846">
    <property type="entry name" value="A-D-PHexomutase_a/b/a-III"/>
</dbReference>
<evidence type="ECO:0000256" key="2">
    <source>
        <dbReference type="ARBA" id="ARBA00010231"/>
    </source>
</evidence>
<dbReference type="InterPro" id="IPR005843">
    <property type="entry name" value="A-D-PHexomutase_C"/>
</dbReference>
<evidence type="ECO:0000259" key="11">
    <source>
        <dbReference type="Pfam" id="PF02880"/>
    </source>
</evidence>
<dbReference type="Gene3D" id="3.40.120.10">
    <property type="entry name" value="Alpha-D-Glucose-1,6-Bisphosphate, subunit A, domain 3"/>
    <property type="match status" value="3"/>
</dbReference>
<feature type="domain" description="Alpha-D-phosphohexomutase alpha/beta/alpha" evidence="9">
    <location>
        <begin position="3"/>
        <end position="137"/>
    </location>
</feature>
<dbReference type="CDD" id="cd05799">
    <property type="entry name" value="PGM2"/>
    <property type="match status" value="1"/>
</dbReference>
<evidence type="ECO:0000259" key="10">
    <source>
        <dbReference type="Pfam" id="PF02879"/>
    </source>
</evidence>
<feature type="domain" description="Alpha-D-phosphohexomutase C-terminal" evidence="8">
    <location>
        <begin position="481"/>
        <end position="516"/>
    </location>
</feature>
<keyword evidence="4 7" id="KW-0479">Metal-binding</keyword>
<comment type="similarity">
    <text evidence="2 7">Belongs to the phosphohexose mutase family.</text>
</comment>
<dbReference type="PRINTS" id="PR00509">
    <property type="entry name" value="PGMPMM"/>
</dbReference>
<dbReference type="SUPFAM" id="SSF55957">
    <property type="entry name" value="Phosphoglucomutase, C-terminal domain"/>
    <property type="match status" value="1"/>
</dbReference>
<accession>A0ABT7V4P7</accession>
<dbReference type="Proteomes" id="UP001529256">
    <property type="component" value="Unassembled WGS sequence"/>
</dbReference>
<gene>
    <name evidence="12" type="ORF">QUW25_07835</name>
</gene>
<dbReference type="Pfam" id="PF02880">
    <property type="entry name" value="PGM_PMM_III"/>
    <property type="match status" value="1"/>
</dbReference>
<dbReference type="Pfam" id="PF00408">
    <property type="entry name" value="PGM_PMM_IV"/>
    <property type="match status" value="1"/>
</dbReference>
<dbReference type="PROSITE" id="PS00710">
    <property type="entry name" value="PGM_PMM"/>
    <property type="match status" value="1"/>
</dbReference>
<organism evidence="12 13">
    <name type="scientific">Thermophilibacter provencensis</name>
    <dbReference type="NCBI Taxonomy" id="1852386"/>
    <lineage>
        <taxon>Bacteria</taxon>
        <taxon>Bacillati</taxon>
        <taxon>Actinomycetota</taxon>
        <taxon>Coriobacteriia</taxon>
        <taxon>Coriobacteriales</taxon>
        <taxon>Atopobiaceae</taxon>
        <taxon>Thermophilibacter</taxon>
    </lineage>
</organism>
<dbReference type="InterPro" id="IPR005845">
    <property type="entry name" value="A-D-PHexomutase_a/b/a-II"/>
</dbReference>
<dbReference type="EC" id="5.4.2.-" evidence="12"/>
<dbReference type="Gene3D" id="3.30.310.50">
    <property type="entry name" value="Alpha-D-phosphohexomutase, C-terminal domain"/>
    <property type="match status" value="1"/>
</dbReference>
<dbReference type="PANTHER" id="PTHR45745">
    <property type="entry name" value="PHOSPHOMANNOMUTASE 45A"/>
    <property type="match status" value="1"/>
</dbReference>
<dbReference type="SUPFAM" id="SSF53738">
    <property type="entry name" value="Phosphoglucomutase, first 3 domains"/>
    <property type="match status" value="3"/>
</dbReference>
<comment type="cofactor">
    <cofactor evidence="1">
        <name>Mg(2+)</name>
        <dbReference type="ChEBI" id="CHEBI:18420"/>
    </cofactor>
</comment>
<keyword evidence="6 12" id="KW-0413">Isomerase</keyword>
<evidence type="ECO:0000313" key="12">
    <source>
        <dbReference type="EMBL" id="MDM8271577.1"/>
    </source>
</evidence>
<keyword evidence="5 7" id="KW-0460">Magnesium</keyword>
<evidence type="ECO:0000256" key="4">
    <source>
        <dbReference type="ARBA" id="ARBA00022723"/>
    </source>
</evidence>
<evidence type="ECO:0000256" key="1">
    <source>
        <dbReference type="ARBA" id="ARBA00001946"/>
    </source>
</evidence>
<evidence type="ECO:0000256" key="3">
    <source>
        <dbReference type="ARBA" id="ARBA00022553"/>
    </source>
</evidence>
<reference evidence="12 13" key="3">
    <citation type="submission" date="2023-06" db="EMBL/GenBank/DDBJ databases">
        <authorList>
            <person name="Zeman M."/>
            <person name="Kubasova T."/>
            <person name="Jahodarova E."/>
            <person name="Nykrynova M."/>
            <person name="Rychlik I."/>
        </authorList>
    </citation>
    <scope>NUCLEOTIDE SEQUENCE [LARGE SCALE GENOMIC DNA]</scope>
    <source>
        <strain evidence="12 13">153_Feed</strain>
    </source>
</reference>
<proteinExistence type="inferred from homology"/>
<evidence type="ECO:0000256" key="5">
    <source>
        <dbReference type="ARBA" id="ARBA00022842"/>
    </source>
</evidence>
<evidence type="ECO:0000313" key="13">
    <source>
        <dbReference type="Proteomes" id="UP001529256"/>
    </source>
</evidence>
<evidence type="ECO:0000256" key="7">
    <source>
        <dbReference type="RuleBase" id="RU004326"/>
    </source>
</evidence>
<dbReference type="RefSeq" id="WP_289511654.1">
    <property type="nucleotide sequence ID" value="NZ_JAUDEA010000012.1"/>
</dbReference>
<evidence type="ECO:0000259" key="8">
    <source>
        <dbReference type="Pfam" id="PF00408"/>
    </source>
</evidence>
<dbReference type="InterPro" id="IPR016055">
    <property type="entry name" value="A-D-PHexomutase_a/b/a-I/II/III"/>
</dbReference>
<keyword evidence="13" id="KW-1185">Reference proteome</keyword>
<dbReference type="InterPro" id="IPR036900">
    <property type="entry name" value="A-D-PHexomutase_C_sf"/>
</dbReference>
<dbReference type="EMBL" id="JAUDEA010000012">
    <property type="protein sequence ID" value="MDM8271577.1"/>
    <property type="molecule type" value="Genomic_DNA"/>
</dbReference>
<evidence type="ECO:0000256" key="6">
    <source>
        <dbReference type="ARBA" id="ARBA00023235"/>
    </source>
</evidence>
<dbReference type="InterPro" id="IPR005841">
    <property type="entry name" value="Alpha-D-phosphohexomutase_SF"/>
</dbReference>
<dbReference type="InterPro" id="IPR016066">
    <property type="entry name" value="A-D-PHexomutase_CS"/>
</dbReference>